<proteinExistence type="predicted"/>
<evidence type="ECO:0000313" key="6">
    <source>
        <dbReference type="Proteomes" id="UP000265926"/>
    </source>
</evidence>
<dbReference type="InterPro" id="IPR018060">
    <property type="entry name" value="HTH_AraC"/>
</dbReference>
<organism evidence="5 6">
    <name type="scientific">Maribellus luteus</name>
    <dbReference type="NCBI Taxonomy" id="2305463"/>
    <lineage>
        <taxon>Bacteria</taxon>
        <taxon>Pseudomonadati</taxon>
        <taxon>Bacteroidota</taxon>
        <taxon>Bacteroidia</taxon>
        <taxon>Marinilabiliales</taxon>
        <taxon>Prolixibacteraceae</taxon>
        <taxon>Maribellus</taxon>
    </lineage>
</organism>
<feature type="domain" description="HTH araC/xylS-type" evidence="4">
    <location>
        <begin position="172"/>
        <end position="270"/>
    </location>
</feature>
<dbReference type="PANTHER" id="PTHR43280:SF32">
    <property type="entry name" value="TRANSCRIPTIONAL REGULATORY PROTEIN"/>
    <property type="match status" value="1"/>
</dbReference>
<comment type="caution">
    <text evidence="5">The sequence shown here is derived from an EMBL/GenBank/DDBJ whole genome shotgun (WGS) entry which is preliminary data.</text>
</comment>
<evidence type="ECO:0000313" key="5">
    <source>
        <dbReference type="EMBL" id="RIJ46590.1"/>
    </source>
</evidence>
<dbReference type="Proteomes" id="UP000265926">
    <property type="component" value="Unassembled WGS sequence"/>
</dbReference>
<dbReference type="InterPro" id="IPR009057">
    <property type="entry name" value="Homeodomain-like_sf"/>
</dbReference>
<protein>
    <submittedName>
        <fullName evidence="5">AraC family transcriptional regulator</fullName>
    </submittedName>
</protein>
<name>A0A399SS30_9BACT</name>
<reference evidence="5 6" key="1">
    <citation type="submission" date="2018-08" db="EMBL/GenBank/DDBJ databases">
        <title>Pallidiluteibacterium maritimus gen. nov., sp. nov., isolated from coastal sediment.</title>
        <authorList>
            <person name="Zhou L.Y."/>
        </authorList>
    </citation>
    <scope>NUCLEOTIDE SEQUENCE [LARGE SCALE GENOMIC DNA]</scope>
    <source>
        <strain evidence="5 6">XSD2</strain>
    </source>
</reference>
<dbReference type="InterPro" id="IPR020449">
    <property type="entry name" value="Tscrpt_reg_AraC-type_HTH"/>
</dbReference>
<keyword evidence="3" id="KW-0804">Transcription</keyword>
<dbReference type="OrthoDB" id="1096411at2"/>
<evidence type="ECO:0000256" key="1">
    <source>
        <dbReference type="ARBA" id="ARBA00023015"/>
    </source>
</evidence>
<dbReference type="PROSITE" id="PS00041">
    <property type="entry name" value="HTH_ARAC_FAMILY_1"/>
    <property type="match status" value="1"/>
</dbReference>
<dbReference type="GO" id="GO:0003700">
    <property type="term" value="F:DNA-binding transcription factor activity"/>
    <property type="evidence" value="ECO:0007669"/>
    <property type="project" value="InterPro"/>
</dbReference>
<evidence type="ECO:0000256" key="2">
    <source>
        <dbReference type="ARBA" id="ARBA00023125"/>
    </source>
</evidence>
<dbReference type="SUPFAM" id="SSF51215">
    <property type="entry name" value="Regulatory protein AraC"/>
    <property type="match status" value="1"/>
</dbReference>
<dbReference type="EMBL" id="QWGR01000013">
    <property type="protein sequence ID" value="RIJ46590.1"/>
    <property type="molecule type" value="Genomic_DNA"/>
</dbReference>
<accession>A0A399SS30</accession>
<keyword evidence="1" id="KW-0805">Transcription regulation</keyword>
<keyword evidence="2" id="KW-0238">DNA-binding</keyword>
<evidence type="ECO:0000256" key="3">
    <source>
        <dbReference type="ARBA" id="ARBA00023163"/>
    </source>
</evidence>
<dbReference type="Pfam" id="PF12833">
    <property type="entry name" value="HTH_18"/>
    <property type="match status" value="1"/>
</dbReference>
<evidence type="ECO:0000259" key="4">
    <source>
        <dbReference type="PROSITE" id="PS01124"/>
    </source>
</evidence>
<dbReference type="PANTHER" id="PTHR43280">
    <property type="entry name" value="ARAC-FAMILY TRANSCRIPTIONAL REGULATOR"/>
    <property type="match status" value="1"/>
</dbReference>
<dbReference type="SUPFAM" id="SSF46689">
    <property type="entry name" value="Homeodomain-like"/>
    <property type="match status" value="1"/>
</dbReference>
<dbReference type="InterPro" id="IPR037923">
    <property type="entry name" value="HTH-like"/>
</dbReference>
<dbReference type="PRINTS" id="PR00032">
    <property type="entry name" value="HTHARAC"/>
</dbReference>
<sequence length="276" mass="32421">MKETFRIFQLFPEHVKRIQSSENEPHAHEYEELLIGVKGRLEHFIDFESTQMDAPFVSFITKGKVHRVLPYLKDGECNIWAIRFKSEFIPETTFQLYAYYHNNANIPLPPDRCFQRMETICELMQEETQQENPDYSIVRHLLSALFTMVESERKKIHPDHSVLANTQSSTFKNFLLLLEDNFRRPEGVEFYAEKLFMSSRNLNIICQNILQQSVSEIIETRKLIEAKNLLLTTDKTIAEIGFELGYNEKSYFTSVFKRKAGQTPSDFRKEMGKLIS</sequence>
<dbReference type="SMART" id="SM00342">
    <property type="entry name" value="HTH_ARAC"/>
    <property type="match status" value="1"/>
</dbReference>
<dbReference type="Gene3D" id="1.10.10.60">
    <property type="entry name" value="Homeodomain-like"/>
    <property type="match status" value="1"/>
</dbReference>
<dbReference type="RefSeq" id="WP_119439398.1">
    <property type="nucleotide sequence ID" value="NZ_QWGR01000013.1"/>
</dbReference>
<gene>
    <name evidence="5" type="ORF">D1614_18130</name>
</gene>
<dbReference type="AlphaFoldDB" id="A0A399SS30"/>
<keyword evidence="6" id="KW-1185">Reference proteome</keyword>
<dbReference type="PROSITE" id="PS01124">
    <property type="entry name" value="HTH_ARAC_FAMILY_2"/>
    <property type="match status" value="1"/>
</dbReference>
<dbReference type="GO" id="GO:0043565">
    <property type="term" value="F:sequence-specific DNA binding"/>
    <property type="evidence" value="ECO:0007669"/>
    <property type="project" value="InterPro"/>
</dbReference>
<dbReference type="InterPro" id="IPR018062">
    <property type="entry name" value="HTH_AraC-typ_CS"/>
</dbReference>